<organism evidence="1 2">
    <name type="scientific">Marinobacter antarcticus</name>
    <dbReference type="NCBI Taxonomy" id="564117"/>
    <lineage>
        <taxon>Bacteria</taxon>
        <taxon>Pseudomonadati</taxon>
        <taxon>Pseudomonadota</taxon>
        <taxon>Gammaproteobacteria</taxon>
        <taxon>Pseudomonadales</taxon>
        <taxon>Marinobacteraceae</taxon>
        <taxon>Marinobacter</taxon>
    </lineage>
</organism>
<accession>A0A1M6U8F2</accession>
<dbReference type="RefSeq" id="WP_072798381.1">
    <property type="nucleotide sequence ID" value="NZ_FRAQ01000002.1"/>
</dbReference>
<keyword evidence="2" id="KW-1185">Reference proteome</keyword>
<dbReference type="AlphaFoldDB" id="A0A1M6U8F2"/>
<dbReference type="STRING" id="564117.SAMN05216369_2657"/>
<sequence length="418" mass="48490">MDIVFDMSTVTDIDEVPLYIEDLLSRPDSFGSHVILRKGHFQVVEASLQKEAIDHYQTIWELNSPITDFGTKFFLISLDLLMRGDALDKRYFYFDDGVFQEYTSVELLDITRSIGELKEGLKLKDLSSHTHDIFKRICCSDDLKKFGDIGRLLRNSLRPVFQEFDFIYFDVYGDPYQSYGKLRAYGVPESILVKWNSLFKNNKLIPAKGKEIFSCVDRIRTLCSRCRVRSGSTRPNYDSAYWPMLYASTAAWFMRESLTRRSDKNTSVSLLFMVRSFELMLQAQSLISGQGVLSPSDGNLYISNRKVEGCGKFIDEIFERRIDCRIRNVKLLSDWTIRARTILSARNHCQLAHGVLNIERSELDVIFNEIRNLIEEFSDEYLYIEYKQTFSDLSCPDFFDSFQASSSSISEDFLIFQS</sequence>
<dbReference type="EMBL" id="FRAQ01000002">
    <property type="protein sequence ID" value="SHK65348.1"/>
    <property type="molecule type" value="Genomic_DNA"/>
</dbReference>
<gene>
    <name evidence="1" type="ORF">SAMN05216369_2657</name>
</gene>
<proteinExistence type="predicted"/>
<dbReference type="Proteomes" id="UP000184497">
    <property type="component" value="Unassembled WGS sequence"/>
</dbReference>
<evidence type="ECO:0000313" key="2">
    <source>
        <dbReference type="Proteomes" id="UP000184497"/>
    </source>
</evidence>
<protein>
    <submittedName>
        <fullName evidence="1">Uncharacterized protein</fullName>
    </submittedName>
</protein>
<reference evidence="2" key="1">
    <citation type="submission" date="2016-11" db="EMBL/GenBank/DDBJ databases">
        <authorList>
            <person name="Varghese N."/>
            <person name="Submissions S."/>
        </authorList>
    </citation>
    <scope>NUCLEOTIDE SEQUENCE [LARGE SCALE GENOMIC DNA]</scope>
    <source>
        <strain evidence="2">CGMCC 1.10835</strain>
    </source>
</reference>
<evidence type="ECO:0000313" key="1">
    <source>
        <dbReference type="EMBL" id="SHK65348.1"/>
    </source>
</evidence>
<name>A0A1M6U8F2_9GAMM</name>